<name>A0ACB5SBZ1_9PEZI</name>
<sequence>MDSFTNTLAAFTRLLPHSVSDQASKMFVKRLLKAFFDRVEELIYRILWVALSGLFQTFWLLVFQRVVRRVTTPAASSASSVASSSSGSSTDDVADQTGQMLSSLLAPG</sequence>
<proteinExistence type="predicted"/>
<gene>
    <name evidence="1" type="primary">g6359</name>
    <name evidence="1" type="ORF">NpPPO83_00006359</name>
</gene>
<reference evidence="1" key="1">
    <citation type="submission" date="2024-09" db="EMBL/GenBank/DDBJ databases">
        <title>Draft Genome Sequences of Neofusicoccum parvum.</title>
        <authorList>
            <person name="Ashida A."/>
            <person name="Camagna M."/>
            <person name="Tanaka A."/>
            <person name="Takemoto D."/>
        </authorList>
    </citation>
    <scope>NUCLEOTIDE SEQUENCE</scope>
    <source>
        <strain evidence="1">PPO83</strain>
    </source>
</reference>
<keyword evidence="2" id="KW-1185">Reference proteome</keyword>
<organism evidence="1 2">
    <name type="scientific">Neofusicoccum parvum</name>
    <dbReference type="NCBI Taxonomy" id="310453"/>
    <lineage>
        <taxon>Eukaryota</taxon>
        <taxon>Fungi</taxon>
        <taxon>Dikarya</taxon>
        <taxon>Ascomycota</taxon>
        <taxon>Pezizomycotina</taxon>
        <taxon>Dothideomycetes</taxon>
        <taxon>Dothideomycetes incertae sedis</taxon>
        <taxon>Botryosphaeriales</taxon>
        <taxon>Botryosphaeriaceae</taxon>
        <taxon>Neofusicoccum</taxon>
    </lineage>
</organism>
<protein>
    <submittedName>
        <fullName evidence="1">Uncharacterized protein LTHEOB_2004</fullName>
    </submittedName>
</protein>
<comment type="caution">
    <text evidence="1">The sequence shown here is derived from an EMBL/GenBank/DDBJ whole genome shotgun (WGS) entry which is preliminary data.</text>
</comment>
<dbReference type="Proteomes" id="UP001165186">
    <property type="component" value="Unassembled WGS sequence"/>
</dbReference>
<evidence type="ECO:0000313" key="1">
    <source>
        <dbReference type="EMBL" id="GME34025.1"/>
    </source>
</evidence>
<evidence type="ECO:0000313" key="2">
    <source>
        <dbReference type="Proteomes" id="UP001165186"/>
    </source>
</evidence>
<dbReference type="EMBL" id="BSXG01000244">
    <property type="protein sequence ID" value="GME34025.1"/>
    <property type="molecule type" value="Genomic_DNA"/>
</dbReference>
<accession>A0ACB5SBZ1</accession>